<evidence type="ECO:0000256" key="3">
    <source>
        <dbReference type="ARBA" id="ARBA00022801"/>
    </source>
</evidence>
<evidence type="ECO:0000256" key="8">
    <source>
        <dbReference type="PIRSR" id="PIRSR618044-2"/>
    </source>
</evidence>
<protein>
    <recommendedName>
        <fullName evidence="10">Peptidase S11 D-alanyl-D-alanine carboxypeptidase A N-terminal domain-containing protein</fullName>
    </recommendedName>
</protein>
<dbReference type="PANTHER" id="PTHR21581">
    <property type="entry name" value="D-ALANYL-D-ALANINE CARBOXYPEPTIDASE"/>
    <property type="match status" value="1"/>
</dbReference>
<evidence type="ECO:0000256" key="5">
    <source>
        <dbReference type="ARBA" id="ARBA00022984"/>
    </source>
</evidence>
<keyword evidence="5" id="KW-0573">Peptidoglycan synthesis</keyword>
<evidence type="ECO:0000313" key="12">
    <source>
        <dbReference type="Proteomes" id="UP000179113"/>
    </source>
</evidence>
<keyword evidence="3" id="KW-0378">Hydrolase</keyword>
<evidence type="ECO:0000256" key="2">
    <source>
        <dbReference type="ARBA" id="ARBA00022729"/>
    </source>
</evidence>
<dbReference type="GO" id="GO:0008360">
    <property type="term" value="P:regulation of cell shape"/>
    <property type="evidence" value="ECO:0007669"/>
    <property type="project" value="UniProtKB-KW"/>
</dbReference>
<feature type="active site" description="Acyl-ester intermediate" evidence="7">
    <location>
        <position position="30"/>
    </location>
</feature>
<dbReference type="Gene3D" id="3.40.710.10">
    <property type="entry name" value="DD-peptidase/beta-lactamase superfamily"/>
    <property type="match status" value="1"/>
</dbReference>
<dbReference type="SUPFAM" id="SSF56601">
    <property type="entry name" value="beta-lactamase/transpeptidase-like"/>
    <property type="match status" value="1"/>
</dbReference>
<feature type="active site" evidence="7">
    <location>
        <position position="85"/>
    </location>
</feature>
<dbReference type="PANTHER" id="PTHR21581:SF33">
    <property type="entry name" value="D-ALANYL-D-ALANINE CARBOXYPEPTIDASE DACB"/>
    <property type="match status" value="1"/>
</dbReference>
<sequence>MVGEAALLVDADSGKVLYSKQPDRPMKIASLVKIMTAVVVLEHSDLKKEITITSTAASIGENSMGITAGEVYTVEELLYGLMLNSGNDAAYALAEGAAGDAEEFIRWMNIKAAELGLTNTHFSDPSGLDDTTVSTAVDLVKLSRYAMKFPAFREIVKTAGITLTSDEHKYLPLENQTNLLTTYPGVKGIKTGYTEEAGLCLVTYASNSSKELIGVVLNSIDRKGDMILMLDYGYAQYGITVEHNLLSQF</sequence>
<gene>
    <name evidence="11" type="ORF">A2415_04215</name>
</gene>
<feature type="active site" description="Proton acceptor" evidence="7">
    <location>
        <position position="33"/>
    </location>
</feature>
<evidence type="ECO:0000256" key="6">
    <source>
        <dbReference type="ARBA" id="ARBA00023316"/>
    </source>
</evidence>
<comment type="similarity">
    <text evidence="1 9">Belongs to the peptidase S11 family.</text>
</comment>
<dbReference type="GO" id="GO:0071555">
    <property type="term" value="P:cell wall organization"/>
    <property type="evidence" value="ECO:0007669"/>
    <property type="project" value="UniProtKB-KW"/>
</dbReference>
<dbReference type="Proteomes" id="UP000179113">
    <property type="component" value="Unassembled WGS sequence"/>
</dbReference>
<dbReference type="Pfam" id="PF00768">
    <property type="entry name" value="Peptidase_S11"/>
    <property type="match status" value="1"/>
</dbReference>
<keyword evidence="2" id="KW-0732">Signal</keyword>
<dbReference type="InterPro" id="IPR001967">
    <property type="entry name" value="Peptidase_S11_N"/>
</dbReference>
<dbReference type="PRINTS" id="PR00725">
    <property type="entry name" value="DADACBPTASE1"/>
</dbReference>
<evidence type="ECO:0000259" key="10">
    <source>
        <dbReference type="Pfam" id="PF00768"/>
    </source>
</evidence>
<evidence type="ECO:0000256" key="4">
    <source>
        <dbReference type="ARBA" id="ARBA00022960"/>
    </source>
</evidence>
<feature type="binding site" evidence="8">
    <location>
        <position position="190"/>
    </location>
    <ligand>
        <name>substrate</name>
    </ligand>
</feature>
<organism evidence="11 12">
    <name type="scientific">candidate division WWE3 bacterium RIFOXYC1_FULL_39_7</name>
    <dbReference type="NCBI Taxonomy" id="1802643"/>
    <lineage>
        <taxon>Bacteria</taxon>
        <taxon>Katanobacteria</taxon>
    </lineage>
</organism>
<evidence type="ECO:0000256" key="9">
    <source>
        <dbReference type="RuleBase" id="RU004016"/>
    </source>
</evidence>
<dbReference type="InterPro" id="IPR018044">
    <property type="entry name" value="Peptidase_S11"/>
</dbReference>
<evidence type="ECO:0000256" key="1">
    <source>
        <dbReference type="ARBA" id="ARBA00007164"/>
    </source>
</evidence>
<accession>A0A1F4WHY6</accession>
<dbReference type="GO" id="GO:0009252">
    <property type="term" value="P:peptidoglycan biosynthetic process"/>
    <property type="evidence" value="ECO:0007669"/>
    <property type="project" value="UniProtKB-KW"/>
</dbReference>
<reference evidence="11 12" key="1">
    <citation type="journal article" date="2016" name="Nat. Commun.">
        <title>Thousands of microbial genomes shed light on interconnected biogeochemical processes in an aquifer system.</title>
        <authorList>
            <person name="Anantharaman K."/>
            <person name="Brown C.T."/>
            <person name="Hug L.A."/>
            <person name="Sharon I."/>
            <person name="Castelle C.J."/>
            <person name="Probst A.J."/>
            <person name="Thomas B.C."/>
            <person name="Singh A."/>
            <person name="Wilkins M.J."/>
            <person name="Karaoz U."/>
            <person name="Brodie E.L."/>
            <person name="Williams K.H."/>
            <person name="Hubbard S.S."/>
            <person name="Banfield J.F."/>
        </authorList>
    </citation>
    <scope>NUCLEOTIDE SEQUENCE [LARGE SCALE GENOMIC DNA]</scope>
</reference>
<keyword evidence="6" id="KW-0961">Cell wall biogenesis/degradation</keyword>
<dbReference type="InterPro" id="IPR012338">
    <property type="entry name" value="Beta-lactam/transpept-like"/>
</dbReference>
<comment type="caution">
    <text evidence="11">The sequence shown here is derived from an EMBL/GenBank/DDBJ whole genome shotgun (WGS) entry which is preliminary data.</text>
</comment>
<evidence type="ECO:0000256" key="7">
    <source>
        <dbReference type="PIRSR" id="PIRSR618044-1"/>
    </source>
</evidence>
<dbReference type="GO" id="GO:0009002">
    <property type="term" value="F:serine-type D-Ala-D-Ala carboxypeptidase activity"/>
    <property type="evidence" value="ECO:0007669"/>
    <property type="project" value="InterPro"/>
</dbReference>
<proteinExistence type="inferred from homology"/>
<name>A0A1F4WHY6_UNCKA</name>
<dbReference type="EMBL" id="MEWA01000029">
    <property type="protein sequence ID" value="OGC68990.1"/>
    <property type="molecule type" value="Genomic_DNA"/>
</dbReference>
<keyword evidence="4" id="KW-0133">Cell shape</keyword>
<evidence type="ECO:0000313" key="11">
    <source>
        <dbReference type="EMBL" id="OGC68990.1"/>
    </source>
</evidence>
<dbReference type="GO" id="GO:0006508">
    <property type="term" value="P:proteolysis"/>
    <property type="evidence" value="ECO:0007669"/>
    <property type="project" value="InterPro"/>
</dbReference>
<feature type="domain" description="Peptidase S11 D-alanyl-D-alanine carboxypeptidase A N-terminal" evidence="10">
    <location>
        <begin position="4"/>
        <end position="219"/>
    </location>
</feature>
<dbReference type="AlphaFoldDB" id="A0A1F4WHY6"/>